<evidence type="ECO:0000259" key="1">
    <source>
        <dbReference type="Pfam" id="PF21941"/>
    </source>
</evidence>
<dbReference type="EMBL" id="CP120682">
    <property type="protein sequence ID" value="WKN36004.1"/>
    <property type="molecule type" value="Genomic_DNA"/>
</dbReference>
<dbReference type="Pfam" id="PF21941">
    <property type="entry name" value="SMEK_N"/>
    <property type="match status" value="1"/>
</dbReference>
<proteinExistence type="predicted"/>
<dbReference type="AlphaFoldDB" id="A0AA49GLL6"/>
<name>A0AA49GLL6_9BACT</name>
<gene>
    <name evidence="2" type="ORF">K4G66_26925</name>
</gene>
<dbReference type="InterPro" id="IPR047740">
    <property type="entry name" value="SMEK_dom"/>
</dbReference>
<reference evidence="2" key="1">
    <citation type="journal article" date="2023" name="Comput. Struct. Biotechnol. J.">
        <title>Discovery of a novel marine Bacteroidetes with a rich repertoire of carbohydrate-active enzymes.</title>
        <authorList>
            <person name="Chen B."/>
            <person name="Liu G."/>
            <person name="Chen Q."/>
            <person name="Wang H."/>
            <person name="Liu L."/>
            <person name="Tang K."/>
        </authorList>
    </citation>
    <scope>NUCLEOTIDE SEQUENCE</scope>
    <source>
        <strain evidence="2">TK19036</strain>
    </source>
</reference>
<sequence length="461" mass="54127">MNRKKALDRIAELLARFTVEVKTLNKGGLYDINIHAENVLVPIINTVFGVNVVNANKKEKNAAAIDLIDSKNRICFQVTSTADSEKVKHTLRQFVKYGKENHFDLLFIYIISEKQKSYTGKGFDDIINGKIDFNKDEHIIDNNDLFEQINSSYSIEKINVLKDLLEKEFSEEKIKSREKSIHEEKKLVTERIYSNVLHLSFPERLFIADVDIDRDEVIKMTWETEFRLKMNSSARTVFRRALSDLNMGYFRDWHLFGKKLITFRDLNNNQEALRNLIDAGTIDSLCTEEFYSTDEKHHSAFAELLKFSFQEKCFLKGVKWLDSDYIFYYMPSRNPKNKNRKVTWKSSKRTSTRSVVAAKVGEKKQGVMYYKHLAFRNVIKYLDENWCVIINPSWYFTSNGYDKSPFHTKNLQGIKRLENNTAVRNSVNFIGYDLNKYKTKSDRYPFLEVSYPEWGEITFET</sequence>
<organism evidence="2">
    <name type="scientific">Roseihalotalea indica</name>
    <dbReference type="NCBI Taxonomy" id="2867963"/>
    <lineage>
        <taxon>Bacteria</taxon>
        <taxon>Pseudomonadati</taxon>
        <taxon>Bacteroidota</taxon>
        <taxon>Cytophagia</taxon>
        <taxon>Cytophagales</taxon>
        <taxon>Catalimonadaceae</taxon>
        <taxon>Roseihalotalea</taxon>
    </lineage>
</organism>
<dbReference type="NCBIfam" id="NF033859">
    <property type="entry name" value="SMEK_N"/>
    <property type="match status" value="1"/>
</dbReference>
<accession>A0AA49GLL6</accession>
<feature type="domain" description="SMEK" evidence="1">
    <location>
        <begin position="9"/>
        <end position="150"/>
    </location>
</feature>
<reference evidence="2" key="2">
    <citation type="journal article" date="2024" name="Antonie Van Leeuwenhoek">
        <title>Roseihalotalea indica gen. nov., sp. nov., a halophilic Bacteroidetes from mesopelagic Southwest Indian Ocean with higher carbohydrate metabolic potential.</title>
        <authorList>
            <person name="Chen B."/>
            <person name="Zhang M."/>
            <person name="Lin D."/>
            <person name="Ye J."/>
            <person name="Tang K."/>
        </authorList>
    </citation>
    <scope>NUCLEOTIDE SEQUENCE</scope>
    <source>
        <strain evidence="2">TK19036</strain>
    </source>
</reference>
<evidence type="ECO:0000313" key="2">
    <source>
        <dbReference type="EMBL" id="WKN36004.1"/>
    </source>
</evidence>
<protein>
    <submittedName>
        <fullName evidence="2">SMEK domain-containing protein</fullName>
    </submittedName>
</protein>